<organism evidence="13 14">
    <name type="scientific">Hydra vulgaris</name>
    <name type="common">Hydra</name>
    <name type="synonym">Hydra attenuata</name>
    <dbReference type="NCBI Taxonomy" id="6087"/>
    <lineage>
        <taxon>Eukaryota</taxon>
        <taxon>Metazoa</taxon>
        <taxon>Cnidaria</taxon>
        <taxon>Hydrozoa</taxon>
        <taxon>Hydroidolina</taxon>
        <taxon>Anthoathecata</taxon>
        <taxon>Aplanulata</taxon>
        <taxon>Hydridae</taxon>
        <taxon>Hydra</taxon>
    </lineage>
</organism>
<evidence type="ECO:0000256" key="5">
    <source>
        <dbReference type="ARBA" id="ARBA00022723"/>
    </source>
</evidence>
<feature type="compositionally biased region" description="Basic and acidic residues" evidence="10">
    <location>
        <begin position="247"/>
        <end position="257"/>
    </location>
</feature>
<gene>
    <name evidence="14" type="primary">LOC101236981</name>
</gene>
<dbReference type="InterPro" id="IPR017073">
    <property type="entry name" value="HGS/VPS27"/>
</dbReference>
<dbReference type="CDD" id="cd21387">
    <property type="entry name" value="GAT_Hrs"/>
    <property type="match status" value="1"/>
</dbReference>
<name>A0ABM4CCP6_HYDVU</name>
<feature type="region of interest" description="Disordered" evidence="10">
    <location>
        <begin position="359"/>
        <end position="388"/>
    </location>
</feature>
<dbReference type="PROSITE" id="PS50179">
    <property type="entry name" value="VHS"/>
    <property type="match status" value="1"/>
</dbReference>
<evidence type="ECO:0000256" key="8">
    <source>
        <dbReference type="PROSITE-ProRule" id="PRU00091"/>
    </source>
</evidence>
<dbReference type="Proteomes" id="UP001652625">
    <property type="component" value="Chromosome 08"/>
</dbReference>
<reference evidence="14" key="1">
    <citation type="submission" date="2025-08" db="UniProtKB">
        <authorList>
            <consortium name="RefSeq"/>
        </authorList>
    </citation>
    <scope>IDENTIFICATION</scope>
</reference>
<dbReference type="SUPFAM" id="SSF48464">
    <property type="entry name" value="ENTH/VHS domain"/>
    <property type="match status" value="1"/>
</dbReference>
<keyword evidence="14" id="KW-0808">Transferase</keyword>
<feature type="region of interest" description="Disordered" evidence="10">
    <location>
        <begin position="844"/>
        <end position="942"/>
    </location>
</feature>
<keyword evidence="9" id="KW-0175">Coiled coil</keyword>
<evidence type="ECO:0000313" key="14">
    <source>
        <dbReference type="RefSeq" id="XP_065659447.1"/>
    </source>
</evidence>
<feature type="region of interest" description="Disordered" evidence="10">
    <location>
        <begin position="543"/>
        <end position="595"/>
    </location>
</feature>
<dbReference type="CDD" id="cd15720">
    <property type="entry name" value="FYVE_Hrs"/>
    <property type="match status" value="1"/>
</dbReference>
<keyword evidence="14" id="KW-0418">Kinase</keyword>
<evidence type="ECO:0000256" key="1">
    <source>
        <dbReference type="ARBA" id="ARBA00004496"/>
    </source>
</evidence>
<dbReference type="Gene3D" id="1.25.40.90">
    <property type="match status" value="1"/>
</dbReference>
<dbReference type="InterPro" id="IPR017455">
    <property type="entry name" value="Znf_FYVE-rel"/>
</dbReference>
<keyword evidence="7" id="KW-0862">Zinc</keyword>
<dbReference type="Gene3D" id="1.20.5.1940">
    <property type="match status" value="1"/>
</dbReference>
<feature type="compositionally biased region" description="Low complexity" evidence="10">
    <location>
        <begin position="363"/>
        <end position="374"/>
    </location>
</feature>
<keyword evidence="13" id="KW-1185">Reference proteome</keyword>
<dbReference type="PROSITE" id="PS50178">
    <property type="entry name" value="ZF_FYVE"/>
    <property type="match status" value="1"/>
</dbReference>
<feature type="compositionally biased region" description="Polar residues" evidence="10">
    <location>
        <begin position="910"/>
        <end position="920"/>
    </location>
</feature>
<protein>
    <recommendedName>
        <fullName evidence="2">Hepatocyte growth factor-regulated tyrosine kinase substrate</fullName>
    </recommendedName>
</protein>
<dbReference type="Gene3D" id="3.30.40.10">
    <property type="entry name" value="Zinc/RING finger domain, C3HC4 (zinc finger)"/>
    <property type="match status" value="1"/>
</dbReference>
<dbReference type="SUPFAM" id="SSF57903">
    <property type="entry name" value="FYVE/PHD zinc finger"/>
    <property type="match status" value="1"/>
</dbReference>
<keyword evidence="6 8" id="KW-0863">Zinc-finger</keyword>
<feature type="compositionally biased region" description="Polar residues" evidence="10">
    <location>
        <begin position="291"/>
        <end position="307"/>
    </location>
</feature>
<feature type="region of interest" description="Disordered" evidence="10">
    <location>
        <begin position="286"/>
        <end position="307"/>
    </location>
</feature>
<evidence type="ECO:0000259" key="12">
    <source>
        <dbReference type="PROSITE" id="PS50179"/>
    </source>
</evidence>
<proteinExistence type="predicted"/>
<dbReference type="SMART" id="SM00064">
    <property type="entry name" value="FYVE"/>
    <property type="match status" value="1"/>
</dbReference>
<dbReference type="RefSeq" id="XP_065659447.1">
    <property type="nucleotide sequence ID" value="XM_065803375.1"/>
</dbReference>
<evidence type="ECO:0000313" key="13">
    <source>
        <dbReference type="Proteomes" id="UP001652625"/>
    </source>
</evidence>
<dbReference type="InterPro" id="IPR003903">
    <property type="entry name" value="UIM_dom"/>
</dbReference>
<dbReference type="PANTHER" id="PTHR46275:SF1">
    <property type="entry name" value="HEPATOCYTE GROWTH FACTOR-REGULATED TYROSINE KINASE SUBSTRATE"/>
    <property type="match status" value="1"/>
</dbReference>
<evidence type="ECO:0000256" key="2">
    <source>
        <dbReference type="ARBA" id="ARBA00015450"/>
    </source>
</evidence>
<dbReference type="InterPro" id="IPR000306">
    <property type="entry name" value="Znf_FYVE"/>
</dbReference>
<dbReference type="GeneID" id="101236981"/>
<dbReference type="Pfam" id="PF12210">
    <property type="entry name" value="Hrs_helical"/>
    <property type="match status" value="1"/>
</dbReference>
<evidence type="ECO:0000256" key="7">
    <source>
        <dbReference type="ARBA" id="ARBA00022833"/>
    </source>
</evidence>
<feature type="domain" description="FYVE-type" evidence="11">
    <location>
        <begin position="164"/>
        <end position="224"/>
    </location>
</feature>
<evidence type="ECO:0000256" key="9">
    <source>
        <dbReference type="SAM" id="Coils"/>
    </source>
</evidence>
<feature type="domain" description="VHS" evidence="12">
    <location>
        <begin position="20"/>
        <end position="147"/>
    </location>
</feature>
<dbReference type="InterPro" id="IPR002014">
    <property type="entry name" value="VHS_dom"/>
</dbReference>
<keyword evidence="4" id="KW-0597">Phosphoprotein</keyword>
<dbReference type="PANTHER" id="PTHR46275">
    <property type="entry name" value="HEPATOCYTE GROWTH FACTOR-REGULATED TYROSINE KINASE SUBSTRATE"/>
    <property type="match status" value="1"/>
</dbReference>
<dbReference type="InterPro" id="IPR013083">
    <property type="entry name" value="Znf_RING/FYVE/PHD"/>
</dbReference>
<keyword evidence="5" id="KW-0479">Metal-binding</keyword>
<dbReference type="InterPro" id="IPR008942">
    <property type="entry name" value="ENTH_VHS"/>
</dbReference>
<comment type="subcellular location">
    <subcellularLocation>
        <location evidence="1">Cytoplasm</location>
    </subcellularLocation>
</comment>
<dbReference type="SMART" id="SM00288">
    <property type="entry name" value="VHS"/>
    <property type="match status" value="1"/>
</dbReference>
<dbReference type="InterPro" id="IPR011011">
    <property type="entry name" value="Znf_FYVE_PHD"/>
</dbReference>
<evidence type="ECO:0000256" key="3">
    <source>
        <dbReference type="ARBA" id="ARBA00022490"/>
    </source>
</evidence>
<evidence type="ECO:0000256" key="10">
    <source>
        <dbReference type="SAM" id="MobiDB-lite"/>
    </source>
</evidence>
<accession>A0ABM4CCP6</accession>
<feature type="coiled-coil region" evidence="9">
    <location>
        <begin position="467"/>
        <end position="517"/>
    </location>
</feature>
<feature type="compositionally biased region" description="Low complexity" evidence="10">
    <location>
        <begin position="844"/>
        <end position="908"/>
    </location>
</feature>
<dbReference type="InterPro" id="IPR024641">
    <property type="entry name" value="HRS_helical"/>
</dbReference>
<evidence type="ECO:0000256" key="4">
    <source>
        <dbReference type="ARBA" id="ARBA00022553"/>
    </source>
</evidence>
<evidence type="ECO:0000259" key="11">
    <source>
        <dbReference type="PROSITE" id="PS50178"/>
    </source>
</evidence>
<evidence type="ECO:0000256" key="6">
    <source>
        <dbReference type="ARBA" id="ARBA00022771"/>
    </source>
</evidence>
<feature type="region of interest" description="Disordered" evidence="10">
    <location>
        <begin position="247"/>
        <end position="267"/>
    </location>
</feature>
<dbReference type="GO" id="GO:0016301">
    <property type="term" value="F:kinase activity"/>
    <property type="evidence" value="ECO:0007669"/>
    <property type="project" value="UniProtKB-KW"/>
</dbReference>
<dbReference type="PROSITE" id="PS50330">
    <property type="entry name" value="UIM"/>
    <property type="match status" value="1"/>
</dbReference>
<dbReference type="Pfam" id="PF01363">
    <property type="entry name" value="FYVE"/>
    <property type="match status" value="1"/>
</dbReference>
<dbReference type="Pfam" id="PF00790">
    <property type="entry name" value="VHS"/>
    <property type="match status" value="1"/>
</dbReference>
<sequence length="942" mass="108013">MSSLFVASGKSRFDKLLESATSQMLLEPNWATNLEICDSIRQKDVTPTYAVKKIRSQIQDANPHISRYALVVMETCVKNCGQPFHEEINNHEFMSELKQLAQTGTAPVKEQILTMIQAWNHVFRNKPQFQPILATYNLLKMEGVKFPELKESDAMFTADHAPEWKEGGVCNLCRTKFSMLTRQHHCRACGEVFCNKCSSKTSIIPKIGMEREVRVCDTCFDEINPNTGKEFKNPKKEDNGLPEEYLKSDLYKEEQRKTQTSQSLSQEEEELQLALALSLSEEQSSKSVSSRGWSTPQQSYTAPSNNYLSNEKISANISKSSESKPSLYSKAVTSLQEVSSNQPELELYMDRSYWEKKKAEIQSSTPSAPSAISSDQTSGLTREYADDSEEVSENATVFYETMDKSIAMFVNRMTEISSKGKHIAMDPTVQSLFSSLTAMHPQLLNLIEDQEESQNNYEAMLTKLSVIREARESLNDMRAQYVEKTRQQELEQEMLRRMQMEQKLELMRQQKQEYLEYQHVLQLQRQQELEMYQQQKLRERQTQNYDGYSVGTVPSQQPQGYSVGSVPSQQPQGYSVGPVSSQQPQVYPVGSVSSQHPQGVYVQPQNFNPSLESQNKTKFVTSLSSIDYDNTSQSGNRIKKVDQPNNSLPNHEVSSLQYVPQLPYQSISQNSALPQKFVAQPFAPVPQSLSEYNVNMTLPPPYEQSLKMSAQHVYQRESLKDDFYQKNAEDESNSLNSIKGNSIQQEIYRNEQLAPNQAAPQSILNSPYVLQPQQDPQSKILYSSDNQNYSQISSDQGLYKQPYLPESQLQLNSQHLYQQQQLQQPFSHQQQPFVQQSPFINQQQFTQQPVTQPTEPQQNQPQSYQQFPQYKQQQQKQEPLVQNQFTQHQQFQYQQPQSSSQNGYGYQPNGFLQQKQQYGYPSNIPPQELNPSMKDLQLISFD</sequence>
<keyword evidence="3" id="KW-0963">Cytoplasm</keyword>